<organism evidence="3 4">
    <name type="scientific">Clostridium boliviensis</name>
    <dbReference type="NCBI Taxonomy" id="318465"/>
    <lineage>
        <taxon>Bacteria</taxon>
        <taxon>Bacillati</taxon>
        <taxon>Bacillota</taxon>
        <taxon>Clostridia</taxon>
        <taxon>Eubacteriales</taxon>
        <taxon>Clostridiaceae</taxon>
        <taxon>Clostridium</taxon>
    </lineage>
</organism>
<gene>
    <name evidence="3" type="ORF">RZO55_02680</name>
</gene>
<evidence type="ECO:0000256" key="2">
    <source>
        <dbReference type="SAM" id="Phobius"/>
    </source>
</evidence>
<keyword evidence="1" id="KW-0175">Coiled coil</keyword>
<accession>A0ABU4GFY4</accession>
<dbReference type="RefSeq" id="WP_318062755.1">
    <property type="nucleotide sequence ID" value="NZ_JAWONS010000058.1"/>
</dbReference>
<feature type="coiled-coil region" evidence="1">
    <location>
        <begin position="111"/>
        <end position="138"/>
    </location>
</feature>
<feature type="transmembrane region" description="Helical" evidence="2">
    <location>
        <begin position="46"/>
        <end position="70"/>
    </location>
</feature>
<reference evidence="3 4" key="1">
    <citation type="submission" date="2023-10" db="EMBL/GenBank/DDBJ databases">
        <title>A novel Glycoside Hydrolase 43-Like Enzyme from Clostrdium boliviensis is an Endo-xylanase, and a Candidate for Xylooligosaccharides Production from Different Xylan Substrates.</title>
        <authorList>
            <person name="Alvarez M.T."/>
            <person name="Rocabado-Villegas L.R."/>
            <person name="Salas-Veizaga D.M."/>
            <person name="Linares-Pasten J.A."/>
            <person name="Gudmundsdottir E.E."/>
            <person name="Hreggvidsson G.O."/>
            <person name="Adlercreutz P."/>
            <person name="Nordberg Karlsson E."/>
        </authorList>
    </citation>
    <scope>NUCLEOTIDE SEQUENCE [LARGE SCALE GENOMIC DNA]</scope>
    <source>
        <strain evidence="3 4">E-1</strain>
    </source>
</reference>
<keyword evidence="2" id="KW-0812">Transmembrane</keyword>
<sequence length="215" mass="25411">MNITVDKIKEASYWCKELWVTNYYYHQNEEVVKRFKKSAYKTGQVLVRWIPALIIICIVIFFFAIGRAIYLYPSEPPEPKKVIIYEIIKPVFLSSICIGILYFPIALLLGIKRARKDLEKAVARSNELKQRIESVIKEKIEIISLIPEKYRYPLATSYLTEVIECGRADTMKEALNLYEEQLHRWRMENKMNEVLKKQQNNNSLLWANLIVNSFR</sequence>
<dbReference type="EMBL" id="JAWONS010000058">
    <property type="protein sequence ID" value="MDW2796486.1"/>
    <property type="molecule type" value="Genomic_DNA"/>
</dbReference>
<comment type="caution">
    <text evidence="3">The sequence shown here is derived from an EMBL/GenBank/DDBJ whole genome shotgun (WGS) entry which is preliminary data.</text>
</comment>
<proteinExistence type="predicted"/>
<evidence type="ECO:0000313" key="3">
    <source>
        <dbReference type="EMBL" id="MDW2796486.1"/>
    </source>
</evidence>
<feature type="transmembrane region" description="Helical" evidence="2">
    <location>
        <begin position="90"/>
        <end position="111"/>
    </location>
</feature>
<keyword evidence="4" id="KW-1185">Reference proteome</keyword>
<keyword evidence="2" id="KW-0472">Membrane</keyword>
<keyword evidence="2" id="KW-1133">Transmembrane helix</keyword>
<dbReference type="Proteomes" id="UP001276854">
    <property type="component" value="Unassembled WGS sequence"/>
</dbReference>
<name>A0ABU4GFY4_9CLOT</name>
<evidence type="ECO:0000313" key="4">
    <source>
        <dbReference type="Proteomes" id="UP001276854"/>
    </source>
</evidence>
<protein>
    <submittedName>
        <fullName evidence="3">Uncharacterized protein</fullName>
    </submittedName>
</protein>
<evidence type="ECO:0000256" key="1">
    <source>
        <dbReference type="SAM" id="Coils"/>
    </source>
</evidence>